<evidence type="ECO:0000259" key="4">
    <source>
        <dbReference type="Pfam" id="PF01453"/>
    </source>
</evidence>
<proteinExistence type="predicted"/>
<dbReference type="Proteomes" id="UP001187192">
    <property type="component" value="Unassembled WGS sequence"/>
</dbReference>
<dbReference type="PANTHER" id="PTHR32444:SF247">
    <property type="entry name" value="OS01G0958200 PROTEIN"/>
    <property type="match status" value="1"/>
</dbReference>
<dbReference type="AlphaFoldDB" id="A0AA88JGA0"/>
<feature type="domain" description="Bulb-type lectin" evidence="4">
    <location>
        <begin position="10"/>
        <end position="71"/>
    </location>
</feature>
<dbReference type="EMBL" id="BTGU01019680">
    <property type="protein sequence ID" value="GMN73468.1"/>
    <property type="molecule type" value="Genomic_DNA"/>
</dbReference>
<evidence type="ECO:0000256" key="2">
    <source>
        <dbReference type="ARBA" id="ARBA00023157"/>
    </source>
</evidence>
<dbReference type="EMBL" id="BTGU01019683">
    <property type="protein sequence ID" value="GMN73477.1"/>
    <property type="molecule type" value="Genomic_DNA"/>
</dbReference>
<dbReference type="Pfam" id="PF01453">
    <property type="entry name" value="B_lectin"/>
    <property type="match status" value="1"/>
</dbReference>
<dbReference type="EMBL" id="BTGU01019681">
    <property type="protein sequence ID" value="GMN73470.1"/>
    <property type="molecule type" value="Genomic_DNA"/>
</dbReference>
<gene>
    <name evidence="5" type="ORF">TIFTF001_056103</name>
    <name evidence="6" type="ORF">TIFTF001_056104</name>
    <name evidence="7" type="ORF">TIFTF001_056105</name>
    <name evidence="8" type="ORF">TIFTF001_056106</name>
</gene>
<comment type="caution">
    <text evidence="7">The sequence shown here is derived from an EMBL/GenBank/DDBJ whole genome shotgun (WGS) entry which is preliminary data.</text>
</comment>
<evidence type="ECO:0000313" key="6">
    <source>
        <dbReference type="EMBL" id="GMN73470.1"/>
    </source>
</evidence>
<keyword evidence="1" id="KW-0732">Signal</keyword>
<dbReference type="InterPro" id="IPR001480">
    <property type="entry name" value="Bulb-type_lectin_dom"/>
</dbReference>
<keyword evidence="3" id="KW-0325">Glycoprotein</keyword>
<evidence type="ECO:0000313" key="8">
    <source>
        <dbReference type="EMBL" id="GMN73477.1"/>
    </source>
</evidence>
<reference evidence="7" key="1">
    <citation type="submission" date="2023-07" db="EMBL/GenBank/DDBJ databases">
        <title>draft genome sequence of fig (Ficus carica).</title>
        <authorList>
            <person name="Takahashi T."/>
            <person name="Nishimura K."/>
        </authorList>
    </citation>
    <scope>NUCLEOTIDE SEQUENCE</scope>
</reference>
<sequence length="71" mass="7906">MRDSVVIFSAKAATYNTSAVLLDSGNLVLHQPSPDGFSVLWQSFEYPTDTLLPRRKLRFDSETGISRTLTS</sequence>
<dbReference type="PANTHER" id="PTHR32444">
    <property type="entry name" value="BULB-TYPE LECTIN DOMAIN-CONTAINING PROTEIN"/>
    <property type="match status" value="1"/>
</dbReference>
<evidence type="ECO:0000313" key="5">
    <source>
        <dbReference type="EMBL" id="GMN73468.1"/>
    </source>
</evidence>
<evidence type="ECO:0000256" key="3">
    <source>
        <dbReference type="ARBA" id="ARBA00023180"/>
    </source>
</evidence>
<keyword evidence="9" id="KW-1185">Reference proteome</keyword>
<keyword evidence="2" id="KW-1015">Disulfide bond</keyword>
<evidence type="ECO:0000313" key="7">
    <source>
        <dbReference type="EMBL" id="GMN73474.1"/>
    </source>
</evidence>
<dbReference type="EMBL" id="BTGU01019682">
    <property type="protein sequence ID" value="GMN73474.1"/>
    <property type="molecule type" value="Genomic_DNA"/>
</dbReference>
<name>A0AA88JGA0_FICCA</name>
<dbReference type="SUPFAM" id="SSF51110">
    <property type="entry name" value="alpha-D-mannose-specific plant lectins"/>
    <property type="match status" value="1"/>
</dbReference>
<dbReference type="InterPro" id="IPR036426">
    <property type="entry name" value="Bulb-type_lectin_dom_sf"/>
</dbReference>
<evidence type="ECO:0000256" key="1">
    <source>
        <dbReference type="ARBA" id="ARBA00022729"/>
    </source>
</evidence>
<accession>A0AA88JGA0</accession>
<protein>
    <recommendedName>
        <fullName evidence="4">Bulb-type lectin domain-containing protein</fullName>
    </recommendedName>
</protein>
<organism evidence="7 9">
    <name type="scientific">Ficus carica</name>
    <name type="common">Common fig</name>
    <dbReference type="NCBI Taxonomy" id="3494"/>
    <lineage>
        <taxon>Eukaryota</taxon>
        <taxon>Viridiplantae</taxon>
        <taxon>Streptophyta</taxon>
        <taxon>Embryophyta</taxon>
        <taxon>Tracheophyta</taxon>
        <taxon>Spermatophyta</taxon>
        <taxon>Magnoliopsida</taxon>
        <taxon>eudicotyledons</taxon>
        <taxon>Gunneridae</taxon>
        <taxon>Pentapetalae</taxon>
        <taxon>rosids</taxon>
        <taxon>fabids</taxon>
        <taxon>Rosales</taxon>
        <taxon>Moraceae</taxon>
        <taxon>Ficeae</taxon>
        <taxon>Ficus</taxon>
    </lineage>
</organism>
<evidence type="ECO:0000313" key="9">
    <source>
        <dbReference type="Proteomes" id="UP001187192"/>
    </source>
</evidence>